<dbReference type="Proteomes" id="UP001214576">
    <property type="component" value="Unassembled WGS sequence"/>
</dbReference>
<evidence type="ECO:0000256" key="1">
    <source>
        <dbReference type="SAM" id="MobiDB-lite"/>
    </source>
</evidence>
<dbReference type="EMBL" id="JAKZEL010000001">
    <property type="protein sequence ID" value="KAI4547689.1"/>
    <property type="molecule type" value="Genomic_DNA"/>
</dbReference>
<comment type="caution">
    <text evidence="2">The sequence shown here is derived from an EMBL/GenBank/DDBJ whole genome shotgun (WGS) entry which is preliminary data.</text>
</comment>
<dbReference type="AlphaFoldDB" id="A0AAD4YGT0"/>
<feature type="compositionally biased region" description="Polar residues" evidence="1">
    <location>
        <begin position="137"/>
        <end position="150"/>
    </location>
</feature>
<keyword evidence="3" id="KW-1185">Reference proteome</keyword>
<organism evidence="2 3">
    <name type="scientific">Ovis ammon polii</name>
    <dbReference type="NCBI Taxonomy" id="230172"/>
    <lineage>
        <taxon>Eukaryota</taxon>
        <taxon>Metazoa</taxon>
        <taxon>Chordata</taxon>
        <taxon>Craniata</taxon>
        <taxon>Vertebrata</taxon>
        <taxon>Euteleostomi</taxon>
        <taxon>Mammalia</taxon>
        <taxon>Eutheria</taxon>
        <taxon>Laurasiatheria</taxon>
        <taxon>Artiodactyla</taxon>
        <taxon>Ruminantia</taxon>
        <taxon>Pecora</taxon>
        <taxon>Bovidae</taxon>
        <taxon>Caprinae</taxon>
        <taxon>Ovis</taxon>
    </lineage>
</organism>
<feature type="compositionally biased region" description="Basic and acidic residues" evidence="1">
    <location>
        <begin position="106"/>
        <end position="120"/>
    </location>
</feature>
<evidence type="ECO:0000313" key="3">
    <source>
        <dbReference type="Proteomes" id="UP001214576"/>
    </source>
</evidence>
<gene>
    <name evidence="2" type="ORF">MG293_000019</name>
</gene>
<reference evidence="2" key="1">
    <citation type="submission" date="2022-03" db="EMBL/GenBank/DDBJ databases">
        <title>Genomic analyses of argali, domestic sheep and their hybrids provide insights into chromosomal evolution, heterosis and genetic basis of agronomic traits.</title>
        <authorList>
            <person name="Li M."/>
        </authorList>
    </citation>
    <scope>NUCLEOTIDE SEQUENCE</scope>
    <source>
        <strain evidence="2">CAU-MHL-2022a</strain>
        <tissue evidence="2">Skin</tissue>
    </source>
</reference>
<evidence type="ECO:0000313" key="2">
    <source>
        <dbReference type="EMBL" id="KAI4547689.1"/>
    </source>
</evidence>
<protein>
    <submittedName>
        <fullName evidence="2">Uncharacterized protein</fullName>
    </submittedName>
</protein>
<feature type="region of interest" description="Disordered" evidence="1">
    <location>
        <begin position="106"/>
        <end position="150"/>
    </location>
</feature>
<proteinExistence type="predicted"/>
<name>A0AAD4YGT0_OVIAM</name>
<accession>A0AAD4YGT0</accession>
<sequence>MPVSPAEPLSFEAAIPPPQLAETSPIIALDRQRNPNLTTALSDCCRYRDAFQAYECILLGFPGGPRESHLSANAGDMSSTPSLGRLHLPRGKEAWEPQLLKPERLDPVLCDKRSRNREKPNTTVKNGPCSLLRENTDTPQQRSGTAKTHA</sequence>